<dbReference type="RefSeq" id="WP_309800223.1">
    <property type="nucleotide sequence ID" value="NZ_BAAAHY010000006.1"/>
</dbReference>
<keyword evidence="4" id="KW-1185">Reference proteome</keyword>
<protein>
    <submittedName>
        <fullName evidence="3">Uncharacterized protein</fullName>
    </submittedName>
</protein>
<feature type="transmembrane region" description="Helical" evidence="2">
    <location>
        <begin position="49"/>
        <end position="70"/>
    </location>
</feature>
<proteinExistence type="predicted"/>
<feature type="region of interest" description="Disordered" evidence="1">
    <location>
        <begin position="1"/>
        <end position="32"/>
    </location>
</feature>
<evidence type="ECO:0000313" key="4">
    <source>
        <dbReference type="Proteomes" id="UP001185069"/>
    </source>
</evidence>
<dbReference type="Proteomes" id="UP001185069">
    <property type="component" value="Unassembled WGS sequence"/>
</dbReference>
<organism evidence="3 4">
    <name type="scientific">Arthrobacter russicus</name>
    <dbReference type="NCBI Taxonomy" id="172040"/>
    <lineage>
        <taxon>Bacteria</taxon>
        <taxon>Bacillati</taxon>
        <taxon>Actinomycetota</taxon>
        <taxon>Actinomycetes</taxon>
        <taxon>Micrococcales</taxon>
        <taxon>Micrococcaceae</taxon>
        <taxon>Arthrobacter</taxon>
    </lineage>
</organism>
<keyword evidence="2" id="KW-0812">Transmembrane</keyword>
<evidence type="ECO:0000313" key="3">
    <source>
        <dbReference type="EMBL" id="MDR6270874.1"/>
    </source>
</evidence>
<sequence length="82" mass="8612">MNPVSGSAADSQSAEYLPDIFKNGSGHPEDINPVASLAERRKRRGRLQVVIGTASVAVLGLVVAGLFFSAGQQFASPSRAER</sequence>
<reference evidence="3 4" key="1">
    <citation type="submission" date="2023-07" db="EMBL/GenBank/DDBJ databases">
        <title>Sequencing the genomes of 1000 actinobacteria strains.</title>
        <authorList>
            <person name="Klenk H.-P."/>
        </authorList>
    </citation>
    <scope>NUCLEOTIDE SEQUENCE [LARGE SCALE GENOMIC DNA]</scope>
    <source>
        <strain evidence="3 4">DSM 14555</strain>
    </source>
</reference>
<keyword evidence="2" id="KW-0472">Membrane</keyword>
<accession>A0ABU1JEK7</accession>
<dbReference type="EMBL" id="JAVDQF010000001">
    <property type="protein sequence ID" value="MDR6270874.1"/>
    <property type="molecule type" value="Genomic_DNA"/>
</dbReference>
<evidence type="ECO:0000256" key="2">
    <source>
        <dbReference type="SAM" id="Phobius"/>
    </source>
</evidence>
<keyword evidence="2" id="KW-1133">Transmembrane helix</keyword>
<name>A0ABU1JEK7_9MICC</name>
<evidence type="ECO:0000256" key="1">
    <source>
        <dbReference type="SAM" id="MobiDB-lite"/>
    </source>
</evidence>
<comment type="caution">
    <text evidence="3">The sequence shown here is derived from an EMBL/GenBank/DDBJ whole genome shotgun (WGS) entry which is preliminary data.</text>
</comment>
<gene>
    <name evidence="3" type="ORF">JOE69_003112</name>
</gene>
<feature type="compositionally biased region" description="Polar residues" evidence="1">
    <location>
        <begin position="1"/>
        <end position="14"/>
    </location>
</feature>